<proteinExistence type="predicted"/>
<organism evidence="4 5">
    <name type="scientific">Coprinopsis marcescibilis</name>
    <name type="common">Agaric fungus</name>
    <name type="synonym">Psathyrella marcescibilis</name>
    <dbReference type="NCBI Taxonomy" id="230819"/>
    <lineage>
        <taxon>Eukaryota</taxon>
        <taxon>Fungi</taxon>
        <taxon>Dikarya</taxon>
        <taxon>Basidiomycota</taxon>
        <taxon>Agaricomycotina</taxon>
        <taxon>Agaricomycetes</taxon>
        <taxon>Agaricomycetidae</taxon>
        <taxon>Agaricales</taxon>
        <taxon>Agaricineae</taxon>
        <taxon>Psathyrellaceae</taxon>
        <taxon>Coprinopsis</taxon>
    </lineage>
</organism>
<dbReference type="EMBL" id="ML210252">
    <property type="protein sequence ID" value="TFK22029.1"/>
    <property type="molecule type" value="Genomic_DNA"/>
</dbReference>
<gene>
    <name evidence="4" type="ORF">FA15DRAFT_644769</name>
</gene>
<keyword evidence="2" id="KW-0808">Transferase</keyword>
<keyword evidence="5" id="KW-1185">Reference proteome</keyword>
<sequence length="525" mass="58993">MHARNPYKNGIDFRRLTGNYESLRTHIYLTNDGQCSLDFRDENAQRCCRELTKAILKCDFGVDLELPEDRLCPPVPNRLNYILWIQDIIAASRWSKSGPGTAERRIRGLDIGTGASAIYPLLACSLEGGWQMVGTELDHKSYEYAKRNVDMSDMSTRIQIREAGAEILGPLFDEREESFDFTMCNPPFYSSQTEIERLKGEKEGLPSQVCTGGELEMVYSGVASSDDDWERQGGEVAFVGRMVSESARVRERCRWFTSMLGRLSSVPKITAVLKCFEISNYIVTEFVQGRTRRWAIGWSFDSWRIPDDIGRLSHLPATHPMHSIQPHRTTLKYPVPVREQDGVSGRQAVHRQLLDILSHLGAVDERKLSAGASLSDQDGERTIVFKARENTWSRAARRKRKRADKTEAPVDGPHKRPKEGLGTALSEPPIAPASSVPTPATSPPVQLEASEETHWTLICATSIVVDKPELQQVSTDPNVQSDARDPLDDTERLCIEFQWVYGHDRSLFESFAGHVGRKVGTMVLA</sequence>
<feature type="region of interest" description="Disordered" evidence="3">
    <location>
        <begin position="394"/>
        <end position="444"/>
    </location>
</feature>
<protein>
    <recommendedName>
        <fullName evidence="6">S-adenosyl-L-methionine dependent methyltransferase</fullName>
    </recommendedName>
</protein>
<dbReference type="AlphaFoldDB" id="A0A5C3KNF6"/>
<evidence type="ECO:0008006" key="6">
    <source>
        <dbReference type="Google" id="ProtNLM"/>
    </source>
</evidence>
<evidence type="ECO:0000256" key="2">
    <source>
        <dbReference type="ARBA" id="ARBA00022679"/>
    </source>
</evidence>
<dbReference type="PANTHER" id="PTHR13393">
    <property type="entry name" value="SAM-DEPENDENT METHYLTRANSFERASE"/>
    <property type="match status" value="1"/>
</dbReference>
<evidence type="ECO:0000313" key="4">
    <source>
        <dbReference type="EMBL" id="TFK22029.1"/>
    </source>
</evidence>
<dbReference type="STRING" id="230819.A0A5C3KNF6"/>
<dbReference type="SUPFAM" id="SSF53335">
    <property type="entry name" value="S-adenosyl-L-methionine-dependent methyltransferases"/>
    <property type="match status" value="1"/>
</dbReference>
<dbReference type="GO" id="GO:0070475">
    <property type="term" value="P:rRNA base methylation"/>
    <property type="evidence" value="ECO:0007669"/>
    <property type="project" value="TreeGrafter"/>
</dbReference>
<accession>A0A5C3KNF6</accession>
<dbReference type="PANTHER" id="PTHR13393:SF0">
    <property type="entry name" value="RNA N6-ADENOSINE-METHYLTRANSFERASE METTL16"/>
    <property type="match status" value="1"/>
</dbReference>
<dbReference type="Pfam" id="PF05971">
    <property type="entry name" value="Methyltransf_10"/>
    <property type="match status" value="1"/>
</dbReference>
<dbReference type="InterPro" id="IPR010286">
    <property type="entry name" value="METTL16/RlmF"/>
</dbReference>
<dbReference type="CDD" id="cd02440">
    <property type="entry name" value="AdoMet_MTases"/>
    <property type="match status" value="1"/>
</dbReference>
<dbReference type="GO" id="GO:0005634">
    <property type="term" value="C:nucleus"/>
    <property type="evidence" value="ECO:0007669"/>
    <property type="project" value="TreeGrafter"/>
</dbReference>
<dbReference type="OrthoDB" id="514248at2759"/>
<dbReference type="GO" id="GO:0008168">
    <property type="term" value="F:methyltransferase activity"/>
    <property type="evidence" value="ECO:0007669"/>
    <property type="project" value="UniProtKB-KW"/>
</dbReference>
<dbReference type="Proteomes" id="UP000307440">
    <property type="component" value="Unassembled WGS sequence"/>
</dbReference>
<name>A0A5C3KNF6_COPMA</name>
<feature type="compositionally biased region" description="Basic and acidic residues" evidence="3">
    <location>
        <begin position="404"/>
        <end position="414"/>
    </location>
</feature>
<evidence type="ECO:0000256" key="1">
    <source>
        <dbReference type="ARBA" id="ARBA00022603"/>
    </source>
</evidence>
<feature type="compositionally biased region" description="Low complexity" evidence="3">
    <location>
        <begin position="432"/>
        <end position="444"/>
    </location>
</feature>
<keyword evidence="1" id="KW-0489">Methyltransferase</keyword>
<evidence type="ECO:0000313" key="5">
    <source>
        <dbReference type="Proteomes" id="UP000307440"/>
    </source>
</evidence>
<evidence type="ECO:0000256" key="3">
    <source>
        <dbReference type="SAM" id="MobiDB-lite"/>
    </source>
</evidence>
<dbReference type="Gene3D" id="3.40.50.150">
    <property type="entry name" value="Vaccinia Virus protein VP39"/>
    <property type="match status" value="1"/>
</dbReference>
<reference evidence="4 5" key="1">
    <citation type="journal article" date="2019" name="Nat. Ecol. Evol.">
        <title>Megaphylogeny resolves global patterns of mushroom evolution.</title>
        <authorList>
            <person name="Varga T."/>
            <person name="Krizsan K."/>
            <person name="Foldi C."/>
            <person name="Dima B."/>
            <person name="Sanchez-Garcia M."/>
            <person name="Sanchez-Ramirez S."/>
            <person name="Szollosi G.J."/>
            <person name="Szarkandi J.G."/>
            <person name="Papp V."/>
            <person name="Albert L."/>
            <person name="Andreopoulos W."/>
            <person name="Angelini C."/>
            <person name="Antonin V."/>
            <person name="Barry K.W."/>
            <person name="Bougher N.L."/>
            <person name="Buchanan P."/>
            <person name="Buyck B."/>
            <person name="Bense V."/>
            <person name="Catcheside P."/>
            <person name="Chovatia M."/>
            <person name="Cooper J."/>
            <person name="Damon W."/>
            <person name="Desjardin D."/>
            <person name="Finy P."/>
            <person name="Geml J."/>
            <person name="Haridas S."/>
            <person name="Hughes K."/>
            <person name="Justo A."/>
            <person name="Karasinski D."/>
            <person name="Kautmanova I."/>
            <person name="Kiss B."/>
            <person name="Kocsube S."/>
            <person name="Kotiranta H."/>
            <person name="LaButti K.M."/>
            <person name="Lechner B.E."/>
            <person name="Liimatainen K."/>
            <person name="Lipzen A."/>
            <person name="Lukacs Z."/>
            <person name="Mihaltcheva S."/>
            <person name="Morgado L.N."/>
            <person name="Niskanen T."/>
            <person name="Noordeloos M.E."/>
            <person name="Ohm R.A."/>
            <person name="Ortiz-Santana B."/>
            <person name="Ovrebo C."/>
            <person name="Racz N."/>
            <person name="Riley R."/>
            <person name="Savchenko A."/>
            <person name="Shiryaev A."/>
            <person name="Soop K."/>
            <person name="Spirin V."/>
            <person name="Szebenyi C."/>
            <person name="Tomsovsky M."/>
            <person name="Tulloss R.E."/>
            <person name="Uehling J."/>
            <person name="Grigoriev I.V."/>
            <person name="Vagvolgyi C."/>
            <person name="Papp T."/>
            <person name="Martin F.M."/>
            <person name="Miettinen O."/>
            <person name="Hibbett D.S."/>
            <person name="Nagy L.G."/>
        </authorList>
    </citation>
    <scope>NUCLEOTIDE SEQUENCE [LARGE SCALE GENOMIC DNA]</scope>
    <source>
        <strain evidence="4 5">CBS 121175</strain>
    </source>
</reference>
<dbReference type="InterPro" id="IPR029063">
    <property type="entry name" value="SAM-dependent_MTases_sf"/>
</dbReference>